<name>A0A6J4RSY0_9ACTN</name>
<evidence type="ECO:0008006" key="3">
    <source>
        <dbReference type="Google" id="ProtNLM"/>
    </source>
</evidence>
<evidence type="ECO:0000313" key="2">
    <source>
        <dbReference type="EMBL" id="CAA9475257.1"/>
    </source>
</evidence>
<sequence>MRDATLWAAGAALAFLLTAGAFLVLANLATGPATEDLPATPARGKPGPPLDLDLNRDRLDSLKPAPDQELLLTVENSGGRDFSNVNLTLEASSGDTANPNARYYRQTLRNLKSGEDVEVRFLLDLSKTAEASPPPTAPDETSEIIEIRATTPEGVSVVRTAILPL</sequence>
<dbReference type="EMBL" id="CADCVH010000111">
    <property type="protein sequence ID" value="CAA9475257.1"/>
    <property type="molecule type" value="Genomic_DNA"/>
</dbReference>
<reference evidence="2" key="1">
    <citation type="submission" date="2020-02" db="EMBL/GenBank/DDBJ databases">
        <authorList>
            <person name="Meier V. D."/>
        </authorList>
    </citation>
    <scope>NUCLEOTIDE SEQUENCE</scope>
    <source>
        <strain evidence="2">AVDCRST_MAG02</strain>
    </source>
</reference>
<dbReference type="AlphaFoldDB" id="A0A6J4RSY0"/>
<protein>
    <recommendedName>
        <fullName evidence="3">CARDB domain-containing protein</fullName>
    </recommendedName>
</protein>
<feature type="region of interest" description="Disordered" evidence="1">
    <location>
        <begin position="33"/>
        <end position="56"/>
    </location>
</feature>
<organism evidence="2">
    <name type="scientific">uncultured Rubrobacteraceae bacterium</name>
    <dbReference type="NCBI Taxonomy" id="349277"/>
    <lineage>
        <taxon>Bacteria</taxon>
        <taxon>Bacillati</taxon>
        <taxon>Actinomycetota</taxon>
        <taxon>Rubrobacteria</taxon>
        <taxon>Rubrobacterales</taxon>
        <taxon>Rubrobacteraceae</taxon>
        <taxon>environmental samples</taxon>
    </lineage>
</organism>
<evidence type="ECO:0000256" key="1">
    <source>
        <dbReference type="SAM" id="MobiDB-lite"/>
    </source>
</evidence>
<proteinExistence type="predicted"/>
<gene>
    <name evidence="2" type="ORF">AVDCRST_MAG02-4062</name>
</gene>
<accession>A0A6J4RSY0</accession>